<dbReference type="RefSeq" id="WP_188808132.1">
    <property type="nucleotide sequence ID" value="NZ_BMPU01000003.1"/>
</dbReference>
<organism evidence="2 3">
    <name type="scientific">Porphyromonas pasteri</name>
    <dbReference type="NCBI Taxonomy" id="1583331"/>
    <lineage>
        <taxon>Bacteria</taxon>
        <taxon>Pseudomonadati</taxon>
        <taxon>Bacteroidota</taxon>
        <taxon>Bacteroidia</taxon>
        <taxon>Bacteroidales</taxon>
        <taxon>Porphyromonadaceae</taxon>
        <taxon>Porphyromonas</taxon>
    </lineage>
</organism>
<proteinExistence type="predicted"/>
<sequence>MPKRRRRQPGRYQPKPAPDPDTYGLPPFSVFEGKNGLWGVKDSTGRVIEPPEWHRAEQTEAERREQGITLVQGFAVLSVYPDSWYAIPLPSWD</sequence>
<accession>A0ABQ2H764</accession>
<evidence type="ECO:0000313" key="3">
    <source>
        <dbReference type="Proteomes" id="UP000653477"/>
    </source>
</evidence>
<evidence type="ECO:0000313" key="2">
    <source>
        <dbReference type="EMBL" id="GGM54582.1"/>
    </source>
</evidence>
<evidence type="ECO:0008006" key="4">
    <source>
        <dbReference type="Google" id="ProtNLM"/>
    </source>
</evidence>
<reference evidence="3" key="1">
    <citation type="journal article" date="2019" name="Int. J. Syst. Evol. Microbiol.">
        <title>The Global Catalogue of Microorganisms (GCM) 10K type strain sequencing project: providing services to taxonomists for standard genome sequencing and annotation.</title>
        <authorList>
            <consortium name="The Broad Institute Genomics Platform"/>
            <consortium name="The Broad Institute Genome Sequencing Center for Infectious Disease"/>
            <person name="Wu L."/>
            <person name="Ma J."/>
        </authorList>
    </citation>
    <scope>NUCLEOTIDE SEQUENCE [LARGE SCALE GENOMIC DNA]</scope>
    <source>
        <strain evidence="3">JCM 30531</strain>
    </source>
</reference>
<dbReference type="EMBL" id="BMPU01000003">
    <property type="protein sequence ID" value="GGM54582.1"/>
    <property type="molecule type" value="Genomic_DNA"/>
</dbReference>
<name>A0ABQ2H764_9PORP</name>
<dbReference type="Proteomes" id="UP000653477">
    <property type="component" value="Unassembled WGS sequence"/>
</dbReference>
<protein>
    <recommendedName>
        <fullName evidence="4">WG repeat-containing protein</fullName>
    </recommendedName>
</protein>
<evidence type="ECO:0000256" key="1">
    <source>
        <dbReference type="SAM" id="MobiDB-lite"/>
    </source>
</evidence>
<gene>
    <name evidence="2" type="ORF">GCM10007088_11650</name>
</gene>
<feature type="region of interest" description="Disordered" evidence="1">
    <location>
        <begin position="1"/>
        <end position="26"/>
    </location>
</feature>
<comment type="caution">
    <text evidence="2">The sequence shown here is derived from an EMBL/GenBank/DDBJ whole genome shotgun (WGS) entry which is preliminary data.</text>
</comment>
<keyword evidence="3" id="KW-1185">Reference proteome</keyword>